<proteinExistence type="predicted"/>
<protein>
    <submittedName>
        <fullName evidence="1">ORF380</fullName>
    </submittedName>
</protein>
<name>A0A2D3I676_9VIRU</name>
<reference evidence="1" key="1">
    <citation type="journal article" date="2018" name="Aquaculture">
        <title>Complete genome sequence of a white spot syndrome virus associated with a disease incursion in Australia.</title>
        <authorList>
            <person name="Oakey J."/>
            <person name="Smith C.S."/>
        </authorList>
    </citation>
    <scope>NUCLEOTIDE SEQUENCE [LARGE SCALE GENOMIC DNA]</scope>
    <source>
        <strain evidence="1">WSSV-AU</strain>
    </source>
</reference>
<dbReference type="Proteomes" id="UP000267516">
    <property type="component" value="Segment"/>
</dbReference>
<accession>A0A2D3I676</accession>
<organism evidence="1">
    <name type="scientific">White spot syndrome virus</name>
    <dbReference type="NCBI Taxonomy" id="342409"/>
    <lineage>
        <taxon>Viruses</taxon>
        <taxon>Viruses incertae sedis</taxon>
        <taxon>Naldaviricetes</taxon>
        <taxon>Nimaviridae</taxon>
        <taxon>Whispovirus</taxon>
    </lineage>
</organism>
<sequence>MFPQIQQQFLWQYSRQRNKEFEPCGGLSLHLLKQWLCTYLQSSLGHVKDTRHPFWACQFFGQHMRCNIFLAHEGL</sequence>
<dbReference type="EMBL" id="MF768985">
    <property type="protein sequence ID" value="ATU83911.1"/>
    <property type="molecule type" value="Genomic_DNA"/>
</dbReference>
<evidence type="ECO:0000313" key="1">
    <source>
        <dbReference type="EMBL" id="ATU83911.1"/>
    </source>
</evidence>